<proteinExistence type="predicted"/>
<evidence type="ECO:0000313" key="2">
    <source>
        <dbReference type="Proteomes" id="UP001499882"/>
    </source>
</evidence>
<sequence length="79" mass="8791">MWRRPSRHSRLDEYPTKHEREVAAVQCEAGIPPRLRGYLLYIAWDSPDDFEPNGDVAGVCFVHDSGGSLPARPGGEAAR</sequence>
<dbReference type="RefSeq" id="WP_345528585.1">
    <property type="nucleotide sequence ID" value="NZ_BAABKN010000023.1"/>
</dbReference>
<name>A0ABP8Z933_9ACTN</name>
<organism evidence="1 2">
    <name type="scientific">Nocardioides endophyticus</name>
    <dbReference type="NCBI Taxonomy" id="1353775"/>
    <lineage>
        <taxon>Bacteria</taxon>
        <taxon>Bacillati</taxon>
        <taxon>Actinomycetota</taxon>
        <taxon>Actinomycetes</taxon>
        <taxon>Propionibacteriales</taxon>
        <taxon>Nocardioidaceae</taxon>
        <taxon>Nocardioides</taxon>
    </lineage>
</organism>
<reference evidence="2" key="1">
    <citation type="journal article" date="2019" name="Int. J. Syst. Evol. Microbiol.">
        <title>The Global Catalogue of Microorganisms (GCM) 10K type strain sequencing project: providing services to taxonomists for standard genome sequencing and annotation.</title>
        <authorList>
            <consortium name="The Broad Institute Genomics Platform"/>
            <consortium name="The Broad Institute Genome Sequencing Center for Infectious Disease"/>
            <person name="Wu L."/>
            <person name="Ma J."/>
        </authorList>
    </citation>
    <scope>NUCLEOTIDE SEQUENCE [LARGE SCALE GENOMIC DNA]</scope>
    <source>
        <strain evidence="2">JCM 18532</strain>
    </source>
</reference>
<evidence type="ECO:0000313" key="1">
    <source>
        <dbReference type="EMBL" id="GAA4749856.1"/>
    </source>
</evidence>
<keyword evidence="2" id="KW-1185">Reference proteome</keyword>
<accession>A0ABP8Z933</accession>
<protein>
    <submittedName>
        <fullName evidence="1">Uncharacterized protein</fullName>
    </submittedName>
</protein>
<dbReference type="EMBL" id="BAABKN010000023">
    <property type="protein sequence ID" value="GAA4749856.1"/>
    <property type="molecule type" value="Genomic_DNA"/>
</dbReference>
<dbReference type="Proteomes" id="UP001499882">
    <property type="component" value="Unassembled WGS sequence"/>
</dbReference>
<gene>
    <name evidence="1" type="ORF">GCM10023350_38750</name>
</gene>
<comment type="caution">
    <text evidence="1">The sequence shown here is derived from an EMBL/GenBank/DDBJ whole genome shotgun (WGS) entry which is preliminary data.</text>
</comment>